<reference evidence="2 3" key="1">
    <citation type="submission" date="2024-05" db="EMBL/GenBank/DDBJ databases">
        <title>Haplotype-resolved chromosome-level genome assembly of Huyou (Citrus changshanensis).</title>
        <authorList>
            <person name="Miao C."/>
            <person name="Chen W."/>
            <person name="Wu Y."/>
            <person name="Wang L."/>
            <person name="Zhao S."/>
            <person name="Grierson D."/>
            <person name="Xu C."/>
            <person name="Chen K."/>
        </authorList>
    </citation>
    <scope>NUCLEOTIDE SEQUENCE [LARGE SCALE GENOMIC DNA]</scope>
    <source>
        <strain evidence="2">01-14</strain>
        <tissue evidence="2">Leaf</tissue>
    </source>
</reference>
<feature type="transmembrane region" description="Helical" evidence="1">
    <location>
        <begin position="98"/>
        <end position="123"/>
    </location>
</feature>
<keyword evidence="1" id="KW-0812">Transmembrane</keyword>
<evidence type="ECO:0000256" key="1">
    <source>
        <dbReference type="SAM" id="Phobius"/>
    </source>
</evidence>
<comment type="caution">
    <text evidence="2">The sequence shown here is derived from an EMBL/GenBank/DDBJ whole genome shotgun (WGS) entry which is preliminary data.</text>
</comment>
<feature type="transmembrane region" description="Helical" evidence="1">
    <location>
        <begin position="230"/>
        <end position="252"/>
    </location>
</feature>
<dbReference type="PANTHER" id="PTHR33133:SF5">
    <property type="entry name" value="OS08G0107100 PROTEIN"/>
    <property type="match status" value="1"/>
</dbReference>
<dbReference type="AlphaFoldDB" id="A0AAP0N5B5"/>
<proteinExistence type="predicted"/>
<feature type="transmembrane region" description="Helical" evidence="1">
    <location>
        <begin position="180"/>
        <end position="209"/>
    </location>
</feature>
<dbReference type="Proteomes" id="UP001428341">
    <property type="component" value="Unassembled WGS sequence"/>
</dbReference>
<feature type="transmembrane region" description="Helical" evidence="1">
    <location>
        <begin position="144"/>
        <end position="174"/>
    </location>
</feature>
<dbReference type="EMBL" id="JBCGBO010000001">
    <property type="protein sequence ID" value="KAK9230229.1"/>
    <property type="molecule type" value="Genomic_DNA"/>
</dbReference>
<feature type="transmembrane region" description="Helical" evidence="1">
    <location>
        <begin position="29"/>
        <end position="56"/>
    </location>
</feature>
<protein>
    <recommendedName>
        <fullName evidence="4">Transmembrane protein</fullName>
    </recommendedName>
</protein>
<keyword evidence="1" id="KW-1133">Transmembrane helix</keyword>
<accession>A0AAP0N5B5</accession>
<evidence type="ECO:0000313" key="3">
    <source>
        <dbReference type="Proteomes" id="UP001428341"/>
    </source>
</evidence>
<feature type="transmembrane region" description="Helical" evidence="1">
    <location>
        <begin position="264"/>
        <end position="295"/>
    </location>
</feature>
<dbReference type="PANTHER" id="PTHR33133">
    <property type="entry name" value="OS08G0107100 PROTEIN-RELATED"/>
    <property type="match status" value="1"/>
</dbReference>
<keyword evidence="3" id="KW-1185">Reference proteome</keyword>
<evidence type="ECO:0008006" key="4">
    <source>
        <dbReference type="Google" id="ProtNLM"/>
    </source>
</evidence>
<evidence type="ECO:0000313" key="2">
    <source>
        <dbReference type="EMBL" id="KAK9230229.1"/>
    </source>
</evidence>
<organism evidence="2 3">
    <name type="scientific">Citrus x changshan-huyou</name>
    <dbReference type="NCBI Taxonomy" id="2935761"/>
    <lineage>
        <taxon>Eukaryota</taxon>
        <taxon>Viridiplantae</taxon>
        <taxon>Streptophyta</taxon>
        <taxon>Embryophyta</taxon>
        <taxon>Tracheophyta</taxon>
        <taxon>Spermatophyta</taxon>
        <taxon>Magnoliopsida</taxon>
        <taxon>eudicotyledons</taxon>
        <taxon>Gunneridae</taxon>
        <taxon>Pentapetalae</taxon>
        <taxon>rosids</taxon>
        <taxon>malvids</taxon>
        <taxon>Sapindales</taxon>
        <taxon>Rutaceae</taxon>
        <taxon>Aurantioideae</taxon>
        <taxon>Citrus</taxon>
    </lineage>
</organism>
<gene>
    <name evidence="2" type="ORF">WN944_023196</name>
</gene>
<keyword evidence="1" id="KW-0472">Membrane</keyword>
<name>A0AAP0N5B5_9ROSI</name>
<sequence>MDRNQEMKLLGFCGILKETFKLIFSHKKLFTQITLAFIIPLSLIFQANIITSHLLISKIFEEKDSLEPTDFNIYKYSNLKFSNLKSFKWAAYWVLSQIAYYIPILILSLLCTSTVVYSVFCNYTAKDVTFKKTIAIVPKIWKQVLCTFLVSFGIVFLYEYVLGAILAFILGFLFKGFTTIIAVVILILYLAGSIYITVIWHLGIVVSVLEQNVYGIKAIKKSKNLVKGKYGVAVGMLLVFSVCSTAIDAVFQNFVVRDDLSLDWGIRIGIGIFCFILLLLLILFGLVVQTVFYFVCKSYLNEDFAANSAMNAPQQKATAVQEQLPV</sequence>